<dbReference type="SUPFAM" id="SSF103088">
    <property type="entry name" value="OmpA-like"/>
    <property type="match status" value="1"/>
</dbReference>
<dbReference type="InterPro" id="IPR036737">
    <property type="entry name" value="OmpA-like_sf"/>
</dbReference>
<organism evidence="7">
    <name type="scientific">candidate division WOR-3 bacterium</name>
    <dbReference type="NCBI Taxonomy" id="2052148"/>
    <lineage>
        <taxon>Bacteria</taxon>
        <taxon>Bacteria division WOR-3</taxon>
    </lineage>
</organism>
<feature type="domain" description="OmpA-like" evidence="6">
    <location>
        <begin position="193"/>
        <end position="310"/>
    </location>
</feature>
<dbReference type="PROSITE" id="PS01068">
    <property type="entry name" value="OMPA_1"/>
    <property type="match status" value="1"/>
</dbReference>
<dbReference type="InterPro" id="IPR008969">
    <property type="entry name" value="CarboxyPept-like_regulatory"/>
</dbReference>
<dbReference type="GO" id="GO:0030246">
    <property type="term" value="F:carbohydrate binding"/>
    <property type="evidence" value="ECO:0007669"/>
    <property type="project" value="InterPro"/>
</dbReference>
<evidence type="ECO:0000256" key="2">
    <source>
        <dbReference type="ARBA" id="ARBA00023136"/>
    </source>
</evidence>
<accession>A0A7V3RH36</accession>
<dbReference type="Pfam" id="PF13620">
    <property type="entry name" value="CarboxypepD_reg"/>
    <property type="match status" value="2"/>
</dbReference>
<evidence type="ECO:0000259" key="6">
    <source>
        <dbReference type="PROSITE" id="PS51123"/>
    </source>
</evidence>
<evidence type="ECO:0000256" key="1">
    <source>
        <dbReference type="ARBA" id="ARBA00004442"/>
    </source>
</evidence>
<protein>
    <submittedName>
        <fullName evidence="7">DUF2012 domain-containing protein</fullName>
    </submittedName>
</protein>
<comment type="subcellular location">
    <subcellularLocation>
        <location evidence="1">Cell outer membrane</location>
    </subcellularLocation>
</comment>
<reference evidence="7" key="1">
    <citation type="journal article" date="2020" name="mSystems">
        <title>Genome- and Community-Level Interaction Insights into Carbon Utilization and Element Cycling Functions of Hydrothermarchaeota in Hydrothermal Sediment.</title>
        <authorList>
            <person name="Zhou Z."/>
            <person name="Liu Y."/>
            <person name="Xu W."/>
            <person name="Pan J."/>
            <person name="Luo Z.H."/>
            <person name="Li M."/>
        </authorList>
    </citation>
    <scope>NUCLEOTIDE SEQUENCE [LARGE SCALE GENOMIC DNA]</scope>
    <source>
        <strain evidence="7">SpSt-961</strain>
    </source>
</reference>
<dbReference type="EMBL" id="DTOZ01000074">
    <property type="protein sequence ID" value="HGE77941.1"/>
    <property type="molecule type" value="Genomic_DNA"/>
</dbReference>
<dbReference type="AlphaFoldDB" id="A0A7V3RH36"/>
<dbReference type="PANTHER" id="PTHR30329:SF21">
    <property type="entry name" value="LIPOPROTEIN YIAD-RELATED"/>
    <property type="match status" value="1"/>
</dbReference>
<sequence>MKSFRFYVSLLTSCIILSCAVFTTSGLVEVASIYGFVNDEEFEPIGGVEITVAGEGIKTYTNSAGYYILDDLTPGDVSLIFTKPGFESNTISCKIEPGKKIEVDQVLKRIVKKEGGIRGIIADYLTNEPLVAQVTIMELNLTTTSDKNGYFEFEGVPAGVYLLKVQALNYVTSQTDVEVQAGKFTDKMIRIFQEGSIITLRGVEFEFNSAKLKPESYPVLDEAARILTMHPEIDVEIQGHTDDIGSDEYNLKLSQKRAEAVRNYLVDVHMIEPVRLIPVGYGEKKPIADNSTEEGRQKNRRVEFLILKEKE</sequence>
<evidence type="ECO:0000256" key="5">
    <source>
        <dbReference type="SAM" id="SignalP"/>
    </source>
</evidence>
<keyword evidence="2 4" id="KW-0472">Membrane</keyword>
<proteinExistence type="predicted"/>
<dbReference type="SUPFAM" id="SSF49464">
    <property type="entry name" value="Carboxypeptidase regulatory domain-like"/>
    <property type="match status" value="1"/>
</dbReference>
<dbReference type="InterPro" id="IPR006690">
    <property type="entry name" value="OMPA-like_CS"/>
</dbReference>
<dbReference type="SUPFAM" id="SSF49452">
    <property type="entry name" value="Starch-binding domain-like"/>
    <property type="match status" value="1"/>
</dbReference>
<dbReference type="Pfam" id="PF00691">
    <property type="entry name" value="OmpA"/>
    <property type="match status" value="1"/>
</dbReference>
<dbReference type="InterPro" id="IPR050330">
    <property type="entry name" value="Bact_OuterMem_StrucFunc"/>
</dbReference>
<dbReference type="Gene3D" id="3.30.1330.60">
    <property type="entry name" value="OmpA-like domain"/>
    <property type="match status" value="1"/>
</dbReference>
<dbReference type="PANTHER" id="PTHR30329">
    <property type="entry name" value="STATOR ELEMENT OF FLAGELLAR MOTOR COMPLEX"/>
    <property type="match status" value="1"/>
</dbReference>
<gene>
    <name evidence="7" type="ORF">ENX68_02930</name>
</gene>
<dbReference type="PRINTS" id="PR01021">
    <property type="entry name" value="OMPADOMAIN"/>
</dbReference>
<evidence type="ECO:0000256" key="4">
    <source>
        <dbReference type="PROSITE-ProRule" id="PRU00473"/>
    </source>
</evidence>
<dbReference type="CDD" id="cd07185">
    <property type="entry name" value="OmpA_C-like"/>
    <property type="match status" value="1"/>
</dbReference>
<comment type="caution">
    <text evidence="7">The sequence shown here is derived from an EMBL/GenBank/DDBJ whole genome shotgun (WGS) entry which is preliminary data.</text>
</comment>
<evidence type="ECO:0000256" key="3">
    <source>
        <dbReference type="ARBA" id="ARBA00023237"/>
    </source>
</evidence>
<feature type="signal peptide" evidence="5">
    <location>
        <begin position="1"/>
        <end position="23"/>
    </location>
</feature>
<evidence type="ECO:0000313" key="7">
    <source>
        <dbReference type="EMBL" id="HGE77941.1"/>
    </source>
</evidence>
<dbReference type="PROSITE" id="PS51257">
    <property type="entry name" value="PROKAR_LIPOPROTEIN"/>
    <property type="match status" value="1"/>
</dbReference>
<keyword evidence="5" id="KW-0732">Signal</keyword>
<dbReference type="GO" id="GO:0009279">
    <property type="term" value="C:cell outer membrane"/>
    <property type="evidence" value="ECO:0007669"/>
    <property type="project" value="UniProtKB-SubCell"/>
</dbReference>
<dbReference type="InterPro" id="IPR006664">
    <property type="entry name" value="OMP_bac"/>
</dbReference>
<dbReference type="Gene3D" id="2.60.40.1120">
    <property type="entry name" value="Carboxypeptidase-like, regulatory domain"/>
    <property type="match status" value="2"/>
</dbReference>
<keyword evidence="3" id="KW-0998">Cell outer membrane</keyword>
<feature type="chain" id="PRO_5030844752" evidence="5">
    <location>
        <begin position="24"/>
        <end position="311"/>
    </location>
</feature>
<name>A0A7V3RH36_UNCW3</name>
<dbReference type="PROSITE" id="PS51123">
    <property type="entry name" value="OMPA_2"/>
    <property type="match status" value="1"/>
</dbReference>
<dbReference type="InterPro" id="IPR006665">
    <property type="entry name" value="OmpA-like"/>
</dbReference>
<dbReference type="InterPro" id="IPR013784">
    <property type="entry name" value="Carb-bd-like_fold"/>
</dbReference>